<keyword evidence="2" id="KW-1185">Reference proteome</keyword>
<protein>
    <submittedName>
        <fullName evidence="1">Uncharacterized protein</fullName>
    </submittedName>
</protein>
<dbReference type="AlphaFoldDB" id="A0A238C1S0"/>
<sequence length="61" mass="7130">MKTLQKDRNKVFDAPNQVIAKSKSLLSQNIINCQMFLMTMNSFPKIWRQCMTNFGVRSFSL</sequence>
<accession>A0A238C1S0</accession>
<dbReference type="Proteomes" id="UP000242913">
    <property type="component" value="Unassembled WGS sequence"/>
</dbReference>
<name>A0A238C1S0_9BILA</name>
<dbReference type="EMBL" id="KZ269980">
    <property type="protein sequence ID" value="OZC11419.1"/>
    <property type="molecule type" value="Genomic_DNA"/>
</dbReference>
<organism evidence="1 2">
    <name type="scientific">Onchocerca flexuosa</name>
    <dbReference type="NCBI Taxonomy" id="387005"/>
    <lineage>
        <taxon>Eukaryota</taxon>
        <taxon>Metazoa</taxon>
        <taxon>Ecdysozoa</taxon>
        <taxon>Nematoda</taxon>
        <taxon>Chromadorea</taxon>
        <taxon>Rhabditida</taxon>
        <taxon>Spirurina</taxon>
        <taxon>Spiruromorpha</taxon>
        <taxon>Filarioidea</taxon>
        <taxon>Onchocercidae</taxon>
        <taxon>Onchocerca</taxon>
    </lineage>
</organism>
<reference evidence="1 2" key="1">
    <citation type="submission" date="2015-12" db="EMBL/GenBank/DDBJ databases">
        <title>Draft genome of the nematode, Onchocerca flexuosa.</title>
        <authorList>
            <person name="Mitreva M."/>
        </authorList>
    </citation>
    <scope>NUCLEOTIDE SEQUENCE [LARGE SCALE GENOMIC DNA]</scope>
    <source>
        <strain evidence="1">Red Deer</strain>
    </source>
</reference>
<gene>
    <name evidence="1" type="ORF">X798_01275</name>
</gene>
<evidence type="ECO:0000313" key="1">
    <source>
        <dbReference type="EMBL" id="OZC11419.1"/>
    </source>
</evidence>
<evidence type="ECO:0000313" key="2">
    <source>
        <dbReference type="Proteomes" id="UP000242913"/>
    </source>
</evidence>
<proteinExistence type="predicted"/>